<dbReference type="GO" id="GO:0001671">
    <property type="term" value="F:ATPase activator activity"/>
    <property type="evidence" value="ECO:0007669"/>
    <property type="project" value="InterPro"/>
</dbReference>
<comment type="function">
    <text evidence="1">Component of the general transcription and DNA repair factor IIH (TFIIH) core complex, which is involved in general and transcription-coupled nucleotide excision repair (NER) of damaged DNA and, when complexed to TFIIK, in RNA transcription by RNA polymerase II. In NER, TFIIH acts by opening DNA around the lesion to allow the excision of the damaged oligonucleotide and its replacement by a new DNA fragment. In transcription, TFIIH has an essential role in transcription initiation. When the pre-initiation complex (PIC) has been established, TFIIH is required for promoter opening and promoter escape. Phosphorylation of the C-terminal tail (CTD) of the largest subunit of RNA polymerase II by the kinase module TFIIK controls the initiation of transcription.</text>
</comment>
<comment type="similarity">
    <text evidence="3 11">Belongs to the TFB2 family.</text>
</comment>
<comment type="caution">
    <text evidence="14">The sequence shown here is derived from an EMBL/GenBank/DDBJ whole genome shotgun (WGS) entry which is preliminary data.</text>
</comment>
<dbReference type="PANTHER" id="PTHR13152">
    <property type="entry name" value="TFIIH, POLYPEPTIDE 4"/>
    <property type="match status" value="1"/>
</dbReference>
<dbReference type="Gene3D" id="3.30.70.2610">
    <property type="match status" value="1"/>
</dbReference>
<dbReference type="PROSITE" id="PS00379">
    <property type="entry name" value="CDP_ALCOHOL_P_TRANSF"/>
    <property type="match status" value="1"/>
</dbReference>
<evidence type="ECO:0000256" key="5">
    <source>
        <dbReference type="ARBA" id="ARBA00022763"/>
    </source>
</evidence>
<dbReference type="GO" id="GO:0000439">
    <property type="term" value="C:transcription factor TFIIH core complex"/>
    <property type="evidence" value="ECO:0007669"/>
    <property type="project" value="InterPro"/>
</dbReference>
<comment type="similarity">
    <text evidence="10">Belongs to the CDP-alcohol phosphatidyltransferase class-I family.</text>
</comment>
<dbReference type="PANTHER" id="PTHR13152:SF0">
    <property type="entry name" value="GENERAL TRANSCRIPTION FACTOR IIH SUBUNIT 4"/>
    <property type="match status" value="1"/>
</dbReference>
<name>A0A507CX03_9FUNG</name>
<dbReference type="InterPro" id="IPR043130">
    <property type="entry name" value="CDP-OH_PTrfase_TM_dom"/>
</dbReference>
<evidence type="ECO:0000256" key="8">
    <source>
        <dbReference type="ARBA" id="ARBA00023204"/>
    </source>
</evidence>
<feature type="transmembrane region" description="Helical" evidence="12">
    <location>
        <begin position="641"/>
        <end position="660"/>
    </location>
</feature>
<dbReference type="GO" id="GO:0008654">
    <property type="term" value="P:phospholipid biosynthetic process"/>
    <property type="evidence" value="ECO:0007669"/>
    <property type="project" value="InterPro"/>
</dbReference>
<dbReference type="InterPro" id="IPR000462">
    <property type="entry name" value="CDP-OH_P_trans"/>
</dbReference>
<dbReference type="Pfam" id="PF18307">
    <property type="entry name" value="Tfb2_C"/>
    <property type="match status" value="1"/>
</dbReference>
<keyword evidence="4 10" id="KW-0808">Transferase</keyword>
<dbReference type="VEuPathDB" id="FungiDB:SeMB42_g04648"/>
<dbReference type="AlphaFoldDB" id="A0A507CX03"/>
<proteinExistence type="inferred from homology"/>
<comment type="subcellular location">
    <subcellularLocation>
        <location evidence="2 11">Nucleus</location>
    </subcellularLocation>
</comment>
<evidence type="ECO:0000313" key="14">
    <source>
        <dbReference type="EMBL" id="TPX43638.1"/>
    </source>
</evidence>
<dbReference type="STRING" id="286115.A0A507CX03"/>
<dbReference type="InterPro" id="IPR048254">
    <property type="entry name" value="CDP_ALCOHOL_P_TRANSF_CS"/>
</dbReference>
<protein>
    <recommendedName>
        <fullName evidence="11">RNA polymerase II transcription factor B subunit 2</fullName>
    </recommendedName>
</protein>
<keyword evidence="9 11" id="KW-0539">Nucleus</keyword>
<organism evidence="14 15">
    <name type="scientific">Synchytrium endobioticum</name>
    <dbReference type="NCBI Taxonomy" id="286115"/>
    <lineage>
        <taxon>Eukaryota</taxon>
        <taxon>Fungi</taxon>
        <taxon>Fungi incertae sedis</taxon>
        <taxon>Chytridiomycota</taxon>
        <taxon>Chytridiomycota incertae sedis</taxon>
        <taxon>Chytridiomycetes</taxon>
        <taxon>Synchytriales</taxon>
        <taxon>Synchytriaceae</taxon>
        <taxon>Synchytrium</taxon>
    </lineage>
</organism>
<keyword evidence="8 11" id="KW-0234">DNA repair</keyword>
<evidence type="ECO:0000313" key="15">
    <source>
        <dbReference type="Proteomes" id="UP000317494"/>
    </source>
</evidence>
<evidence type="ECO:0000256" key="12">
    <source>
        <dbReference type="SAM" id="Phobius"/>
    </source>
</evidence>
<evidence type="ECO:0000256" key="7">
    <source>
        <dbReference type="ARBA" id="ARBA00023163"/>
    </source>
</evidence>
<keyword evidence="15" id="KW-1185">Reference proteome</keyword>
<dbReference type="InterPro" id="IPR040662">
    <property type="entry name" value="Tfb2_C"/>
</dbReference>
<keyword evidence="7 11" id="KW-0804">Transcription</keyword>
<evidence type="ECO:0000259" key="13">
    <source>
        <dbReference type="Pfam" id="PF18307"/>
    </source>
</evidence>
<dbReference type="GO" id="GO:0005675">
    <property type="term" value="C:transcription factor TFIIH holo complex"/>
    <property type="evidence" value="ECO:0007669"/>
    <property type="project" value="TreeGrafter"/>
</dbReference>
<evidence type="ECO:0000256" key="4">
    <source>
        <dbReference type="ARBA" id="ARBA00022679"/>
    </source>
</evidence>
<comment type="function">
    <text evidence="11">Component of the general transcription and DNA repair factor IIH (TFIIH) core complex which is involved in general and transcription-coupled nucleotide excision repair (NER) of damaged DNA.</text>
</comment>
<dbReference type="GO" id="GO:0016020">
    <property type="term" value="C:membrane"/>
    <property type="evidence" value="ECO:0007669"/>
    <property type="project" value="InterPro"/>
</dbReference>
<feature type="domain" description="Transcription factor Tfb2 C-terminal" evidence="13">
    <location>
        <begin position="395"/>
        <end position="439"/>
    </location>
</feature>
<dbReference type="Gene3D" id="1.20.120.1760">
    <property type="match status" value="1"/>
</dbReference>
<evidence type="ECO:0000256" key="6">
    <source>
        <dbReference type="ARBA" id="ARBA00023015"/>
    </source>
</evidence>
<dbReference type="NCBIfam" id="TIGR00625">
    <property type="entry name" value="tfb2"/>
    <property type="match status" value="1"/>
</dbReference>
<accession>A0A507CX03</accession>
<evidence type="ECO:0000256" key="11">
    <source>
        <dbReference type="RuleBase" id="RU364024"/>
    </source>
</evidence>
<dbReference type="GO" id="GO:0016780">
    <property type="term" value="F:phosphotransferase activity, for other substituted phosphate groups"/>
    <property type="evidence" value="ECO:0007669"/>
    <property type="project" value="InterPro"/>
</dbReference>
<dbReference type="GO" id="GO:0003690">
    <property type="term" value="F:double-stranded DNA binding"/>
    <property type="evidence" value="ECO:0007669"/>
    <property type="project" value="TreeGrafter"/>
</dbReference>
<dbReference type="GO" id="GO:0006289">
    <property type="term" value="P:nucleotide-excision repair"/>
    <property type="evidence" value="ECO:0007669"/>
    <property type="project" value="InterPro"/>
</dbReference>
<evidence type="ECO:0000256" key="3">
    <source>
        <dbReference type="ARBA" id="ARBA00007132"/>
    </source>
</evidence>
<feature type="transmembrane region" description="Helical" evidence="12">
    <location>
        <begin position="576"/>
        <end position="595"/>
    </location>
</feature>
<sequence length="675" mass="75164">MEVKQADIWTWLKEMPPTTRGRVYSEPASALAVLRLLPEPCRHLVLKLLYVQSPIPAKVAANWFYDQHVNTKLKEAIRILRNLYILIDPPSSGAAPAGGQKPAQELKLKVNEIFQNSLHKAITMSGETNSFGKPPESVDKHATSITALDEYSQKQWEAVLHFLVGTPIADRDEDGNERNDEGLEMLMVKSGLMVKGYDGLHITNSGFAFLLQDLHVQVWGFLVHYLEMCQEMLLEAVEVLHLILTLSSLRLGQDYSTESLTVSQKQALRDFRPLGLVYQRKSGSKRFYPTRMATTLVSGTRITDKPPSDSGFIMLETNYRVYAYTSSPLQISILGLFVQLKARFSNMVVGVIDRNSVKRALENGITANQIVSYLQSHAHPEMMKQAPVLPPTVVDQIRLWEQERSRLRMYKGRLYSGFATTDDWRQTCEYAHKLGSLLWIIRAVITYVADIHIEYMNTTALSQTMAPAKKPSRGTTTIREFTIADAITLCNSASGSTSIFCTLKYVVTQNPIHLYAAISLLPLALLFDVLDGRVARWSRTASLLGQELDSLADVISFGVAPAVLGFGVGLQGLFDVLILLYFVNCGVSRLARYNATAEMKQDASGKVTYFEGTPIPSTVIIALIILFLKELGLIGDENLPGGKWILFGWTFHPFALLYLASGTGQISKGLLIPKL</sequence>
<evidence type="ECO:0000256" key="2">
    <source>
        <dbReference type="ARBA" id="ARBA00004123"/>
    </source>
</evidence>
<dbReference type="EMBL" id="QEAN01000194">
    <property type="protein sequence ID" value="TPX43638.1"/>
    <property type="molecule type" value="Genomic_DNA"/>
</dbReference>
<dbReference type="InterPro" id="IPR004598">
    <property type="entry name" value="TFIIH_p52/Tfb2"/>
</dbReference>
<evidence type="ECO:0000256" key="1">
    <source>
        <dbReference type="ARBA" id="ARBA00002817"/>
    </source>
</evidence>
<dbReference type="Proteomes" id="UP000317494">
    <property type="component" value="Unassembled WGS sequence"/>
</dbReference>
<keyword evidence="12" id="KW-1133">Transmembrane helix</keyword>
<keyword evidence="12" id="KW-0472">Membrane</keyword>
<keyword evidence="6 11" id="KW-0805">Transcription regulation</keyword>
<keyword evidence="12" id="KW-0812">Transmembrane</keyword>
<evidence type="ECO:0000256" key="9">
    <source>
        <dbReference type="ARBA" id="ARBA00023242"/>
    </source>
</evidence>
<dbReference type="Pfam" id="PF03849">
    <property type="entry name" value="Tfb2"/>
    <property type="match status" value="1"/>
</dbReference>
<feature type="transmembrane region" description="Helical" evidence="12">
    <location>
        <begin position="607"/>
        <end position="629"/>
    </location>
</feature>
<gene>
    <name evidence="14" type="ORF">SeMB42_g04648</name>
</gene>
<dbReference type="Pfam" id="PF01066">
    <property type="entry name" value="CDP-OH_P_transf"/>
    <property type="match status" value="1"/>
</dbReference>
<evidence type="ECO:0000256" key="10">
    <source>
        <dbReference type="RuleBase" id="RU003750"/>
    </source>
</evidence>
<keyword evidence="5 11" id="KW-0227">DNA damage</keyword>
<reference evidence="14 15" key="1">
    <citation type="journal article" date="2019" name="Sci. Rep.">
        <title>Comparative genomics of chytrid fungi reveal insights into the obligate biotrophic and pathogenic lifestyle of Synchytrium endobioticum.</title>
        <authorList>
            <person name="van de Vossenberg B.T.L.H."/>
            <person name="Warris S."/>
            <person name="Nguyen H.D.T."/>
            <person name="van Gent-Pelzer M.P.E."/>
            <person name="Joly D.L."/>
            <person name="van de Geest H.C."/>
            <person name="Bonants P.J.M."/>
            <person name="Smith D.S."/>
            <person name="Levesque C.A."/>
            <person name="van der Lee T.A.J."/>
        </authorList>
    </citation>
    <scope>NUCLEOTIDE SEQUENCE [LARGE SCALE GENOMIC DNA]</scope>
    <source>
        <strain evidence="14 15">MB42</strain>
    </source>
</reference>